<proteinExistence type="predicted"/>
<evidence type="ECO:0000313" key="1">
    <source>
        <dbReference type="EMBL" id="RKR87057.1"/>
    </source>
</evidence>
<dbReference type="Proteomes" id="UP000277671">
    <property type="component" value="Unassembled WGS sequence"/>
</dbReference>
<comment type="caution">
    <text evidence="1">The sequence shown here is derived from an EMBL/GenBank/DDBJ whole genome shotgun (WGS) entry which is preliminary data.</text>
</comment>
<sequence>MYRQGDVLVHPIDPAEVPAGLIPAGRDARGRLVLARGEATGHAHVVNGSGVTLWALPDQTEPSFLLIEGYGRLGHEEHGPIPLPAGAYRVVRQREYLPGAWRPVAD</sequence>
<protein>
    <submittedName>
        <fullName evidence="1">Uncharacterized protein</fullName>
    </submittedName>
</protein>
<name>A0A495JDS2_9ACTN</name>
<keyword evidence="2" id="KW-1185">Reference proteome</keyword>
<organism evidence="1 2">
    <name type="scientific">Micromonospora pisi</name>
    <dbReference type="NCBI Taxonomy" id="589240"/>
    <lineage>
        <taxon>Bacteria</taxon>
        <taxon>Bacillati</taxon>
        <taxon>Actinomycetota</taxon>
        <taxon>Actinomycetes</taxon>
        <taxon>Micromonosporales</taxon>
        <taxon>Micromonosporaceae</taxon>
        <taxon>Micromonospora</taxon>
    </lineage>
</organism>
<dbReference type="AlphaFoldDB" id="A0A495JDS2"/>
<accession>A0A495JDS2</accession>
<evidence type="ECO:0000313" key="2">
    <source>
        <dbReference type="Proteomes" id="UP000277671"/>
    </source>
</evidence>
<reference evidence="1 2" key="1">
    <citation type="submission" date="2018-10" db="EMBL/GenBank/DDBJ databases">
        <title>Sequencing the genomes of 1000 actinobacteria strains.</title>
        <authorList>
            <person name="Klenk H.-P."/>
        </authorList>
    </citation>
    <scope>NUCLEOTIDE SEQUENCE [LARGE SCALE GENOMIC DNA]</scope>
    <source>
        <strain evidence="1 2">DSM 45175</strain>
    </source>
</reference>
<gene>
    <name evidence="1" type="ORF">BDK92_1329</name>
</gene>
<dbReference type="RefSeq" id="WP_121155537.1">
    <property type="nucleotide sequence ID" value="NZ_RBKT01000001.1"/>
</dbReference>
<dbReference type="OrthoDB" id="489312at2"/>
<dbReference type="EMBL" id="RBKT01000001">
    <property type="protein sequence ID" value="RKR87057.1"/>
    <property type="molecule type" value="Genomic_DNA"/>
</dbReference>